<dbReference type="EMBL" id="PSZD01000001">
    <property type="protein sequence ID" value="PPJ33196.1"/>
    <property type="molecule type" value="Genomic_DNA"/>
</dbReference>
<organism evidence="1 2">
    <name type="scientific">Nocardia nova</name>
    <dbReference type="NCBI Taxonomy" id="37330"/>
    <lineage>
        <taxon>Bacteria</taxon>
        <taxon>Bacillati</taxon>
        <taxon>Actinomycetota</taxon>
        <taxon>Actinomycetes</taxon>
        <taxon>Mycobacteriales</taxon>
        <taxon>Nocardiaceae</taxon>
        <taxon>Nocardia</taxon>
    </lineage>
</organism>
<comment type="caution">
    <text evidence="1">The sequence shown here is derived from an EMBL/GenBank/DDBJ whole genome shotgun (WGS) entry which is preliminary data.</text>
</comment>
<protein>
    <submittedName>
        <fullName evidence="1">Uncharacterized protein</fullName>
    </submittedName>
</protein>
<gene>
    <name evidence="1" type="ORF">C5F51_02685</name>
</gene>
<evidence type="ECO:0000313" key="2">
    <source>
        <dbReference type="Proteomes" id="UP000238356"/>
    </source>
</evidence>
<dbReference type="Proteomes" id="UP000238356">
    <property type="component" value="Unassembled WGS sequence"/>
</dbReference>
<proteinExistence type="predicted"/>
<reference evidence="1 2" key="1">
    <citation type="submission" date="2018-02" db="EMBL/GenBank/DDBJ databases">
        <title>8 Nocardia nova and 1 Nocardia cyriacigeorgica strain used for evolution to TMP-SMX.</title>
        <authorList>
            <person name="Mehta H."/>
            <person name="Weng J."/>
            <person name="Shamoo Y."/>
        </authorList>
    </citation>
    <scope>NUCLEOTIDE SEQUENCE [LARGE SCALE GENOMIC DNA]</scope>
    <source>
        <strain evidence="1 2">BAA2227</strain>
    </source>
</reference>
<sequence length="77" mass="8599">MLTSRVFRGRRISVTSIANVSDECDELEFREEGKSTPIVVVSEQDNSPGDLYVSIYGQADAEFVRFAIAAAEEYFSE</sequence>
<accession>A0A2S6AFM8</accession>
<dbReference type="RefSeq" id="WP_146102094.1">
    <property type="nucleotide sequence ID" value="NZ_PSZD01000001.1"/>
</dbReference>
<keyword evidence="2" id="KW-1185">Reference proteome</keyword>
<dbReference type="AlphaFoldDB" id="A0A2S6AFM8"/>
<name>A0A2S6AFM8_9NOCA</name>
<evidence type="ECO:0000313" key="1">
    <source>
        <dbReference type="EMBL" id="PPJ33196.1"/>
    </source>
</evidence>